<evidence type="ECO:0000313" key="3">
    <source>
        <dbReference type="Proteomes" id="UP000029889"/>
    </source>
</evidence>
<dbReference type="EMBL" id="KM507819">
    <property type="protein sequence ID" value="AIT13958.1"/>
    <property type="molecule type" value="Genomic_DNA"/>
</dbReference>
<name>A0A097EX13_9CAUD</name>
<dbReference type="InterPro" id="IPR010708">
    <property type="entry name" value="5'(3')-deoxyribonucleotidase"/>
</dbReference>
<organism evidence="2 3">
    <name type="scientific">Escherichia phage 121Q</name>
    <dbReference type="NCBI Taxonomy" id="1555202"/>
    <lineage>
        <taxon>Viruses</taxon>
        <taxon>Duplodnaviria</taxon>
        <taxon>Heunggongvirae</taxon>
        <taxon>Uroviricota</taxon>
        <taxon>Caudoviricetes</taxon>
        <taxon>Asteriusvirus</taxon>
        <taxon>Asteriusvirus av121Q</taxon>
    </lineage>
</organism>
<dbReference type="GeneID" id="22111101"/>
<feature type="active site" description="Nucleophile" evidence="1">
    <location>
        <position position="9"/>
    </location>
</feature>
<evidence type="ECO:0000256" key="1">
    <source>
        <dbReference type="PIRSR" id="PIRSR610708-1"/>
    </source>
</evidence>
<keyword evidence="3" id="KW-1185">Reference proteome</keyword>
<proteinExistence type="predicted"/>
<protein>
    <submittedName>
        <fullName evidence="2">Phosphoglycolate phosphatase</fullName>
    </submittedName>
</protein>
<dbReference type="Pfam" id="PF06941">
    <property type="entry name" value="NT5C"/>
    <property type="match status" value="1"/>
</dbReference>
<dbReference type="KEGG" id="vg:22111101"/>
<dbReference type="Proteomes" id="UP000029889">
    <property type="component" value="Segment"/>
</dbReference>
<dbReference type="GO" id="GO:0008253">
    <property type="term" value="F:5'-nucleotidase activity"/>
    <property type="evidence" value="ECO:0007669"/>
    <property type="project" value="InterPro"/>
</dbReference>
<gene>
    <name evidence="2" type="primary">61</name>
    <name evidence="2" type="ORF">PBI_121Q_61</name>
</gene>
<dbReference type="InterPro" id="IPR036412">
    <property type="entry name" value="HAD-like_sf"/>
</dbReference>
<dbReference type="Gene3D" id="3.40.50.1000">
    <property type="entry name" value="HAD superfamily/HAD-like"/>
    <property type="match status" value="1"/>
</dbReference>
<dbReference type="GO" id="GO:0009264">
    <property type="term" value="P:deoxyribonucleotide catabolic process"/>
    <property type="evidence" value="ECO:0007669"/>
    <property type="project" value="InterPro"/>
</dbReference>
<feature type="active site" description="Proton donor" evidence="1">
    <location>
        <position position="11"/>
    </location>
</feature>
<dbReference type="OrthoDB" id="11225at10239"/>
<dbReference type="SUPFAM" id="SSF56784">
    <property type="entry name" value="HAD-like"/>
    <property type="match status" value="1"/>
</dbReference>
<evidence type="ECO:0000313" key="2">
    <source>
        <dbReference type="EMBL" id="AIT13958.1"/>
    </source>
</evidence>
<reference evidence="2 3" key="1">
    <citation type="submission" date="2014-09" db="EMBL/GenBank/DDBJ databases">
        <authorList>
            <person name="Lapin J.S."/>
            <person name="Pope W.H."/>
            <person name="Hua J."/>
            <person name="Ford M.E."/>
            <person name="Conway J.F."/>
            <person name="Hatfull G.F."/>
            <person name="Hendrix R.W."/>
        </authorList>
    </citation>
    <scope>NUCLEOTIDE SEQUENCE [LARGE SCALE GENOMIC DNA]</scope>
</reference>
<dbReference type="InterPro" id="IPR023214">
    <property type="entry name" value="HAD_sf"/>
</dbReference>
<sequence length="208" mass="24372">MKPRCIVFDCDEVLLDHMGMLSEFVKQTYNITPSTPYPLEYDLSDWLGVPQQEVKKILEQFNQQSYLFGLLKPVEPNTVDIVQELRDRFHKEKFVVLTKCGKKGYGEVLRNVNLMREFGENCFDEIIIIEMNESKKQALEDLQSRYDVKLMIDDYINNIETAMGLGIPSVMMGCSHNSMYKNTGNFEYIENWTDLRLKIYSVLGKYYK</sequence>
<accession>A0A097EX13</accession>
<dbReference type="RefSeq" id="YP_009101655.1">
    <property type="nucleotide sequence ID" value="NC_025447.1"/>
</dbReference>